<proteinExistence type="predicted"/>
<evidence type="ECO:0000256" key="1">
    <source>
        <dbReference type="SAM" id="MobiDB-lite"/>
    </source>
</evidence>
<dbReference type="Proteomes" id="UP000094385">
    <property type="component" value="Unassembled WGS sequence"/>
</dbReference>
<evidence type="ECO:0000313" key="2">
    <source>
        <dbReference type="EMBL" id="ODQ74265.1"/>
    </source>
</evidence>
<dbReference type="OrthoDB" id="10433700at2759"/>
<accession>A0A1E3Q988</accession>
<dbReference type="AlphaFoldDB" id="A0A1E3Q988"/>
<feature type="region of interest" description="Disordered" evidence="1">
    <location>
        <begin position="104"/>
        <end position="143"/>
    </location>
</feature>
<keyword evidence="3" id="KW-1185">Reference proteome</keyword>
<feature type="compositionally biased region" description="Polar residues" evidence="1">
    <location>
        <begin position="134"/>
        <end position="143"/>
    </location>
</feature>
<reference evidence="2 3" key="1">
    <citation type="journal article" date="2016" name="Proc. Natl. Acad. Sci. U.S.A.">
        <title>Comparative genomics of biotechnologically important yeasts.</title>
        <authorList>
            <person name="Riley R."/>
            <person name="Haridas S."/>
            <person name="Wolfe K.H."/>
            <person name="Lopes M.R."/>
            <person name="Hittinger C.T."/>
            <person name="Goeker M."/>
            <person name="Salamov A.A."/>
            <person name="Wisecaver J.H."/>
            <person name="Long T.M."/>
            <person name="Calvey C.H."/>
            <person name="Aerts A.L."/>
            <person name="Barry K.W."/>
            <person name="Choi C."/>
            <person name="Clum A."/>
            <person name="Coughlan A.Y."/>
            <person name="Deshpande S."/>
            <person name="Douglass A.P."/>
            <person name="Hanson S.J."/>
            <person name="Klenk H.-P."/>
            <person name="LaButti K.M."/>
            <person name="Lapidus A."/>
            <person name="Lindquist E.A."/>
            <person name="Lipzen A.M."/>
            <person name="Meier-Kolthoff J.P."/>
            <person name="Ohm R.A."/>
            <person name="Otillar R.P."/>
            <person name="Pangilinan J.L."/>
            <person name="Peng Y."/>
            <person name="Rokas A."/>
            <person name="Rosa C.A."/>
            <person name="Scheuner C."/>
            <person name="Sibirny A.A."/>
            <person name="Slot J.C."/>
            <person name="Stielow J.B."/>
            <person name="Sun H."/>
            <person name="Kurtzman C.P."/>
            <person name="Blackwell M."/>
            <person name="Grigoriev I.V."/>
            <person name="Jeffries T.W."/>
        </authorList>
    </citation>
    <scope>NUCLEOTIDE SEQUENCE [LARGE SCALE GENOMIC DNA]</scope>
    <source>
        <strain evidence="2 3">NRRL Y-11557</strain>
    </source>
</reference>
<organism evidence="2 3">
    <name type="scientific">Lipomyces starkeyi NRRL Y-11557</name>
    <dbReference type="NCBI Taxonomy" id="675824"/>
    <lineage>
        <taxon>Eukaryota</taxon>
        <taxon>Fungi</taxon>
        <taxon>Dikarya</taxon>
        <taxon>Ascomycota</taxon>
        <taxon>Saccharomycotina</taxon>
        <taxon>Lipomycetes</taxon>
        <taxon>Lipomycetales</taxon>
        <taxon>Lipomycetaceae</taxon>
        <taxon>Lipomyces</taxon>
    </lineage>
</organism>
<gene>
    <name evidence="2" type="ORF">LIPSTDRAFT_2261</name>
</gene>
<protein>
    <recommendedName>
        <fullName evidence="4">FAR1 domain-containing protein</fullName>
    </recommendedName>
</protein>
<feature type="compositionally biased region" description="Acidic residues" evidence="1">
    <location>
        <begin position="105"/>
        <end position="124"/>
    </location>
</feature>
<sequence length="412" mass="46555">MTFIPCNDQLDVVNIHSFLRPGYTSHPFREFECRNDRWRAIVDQVCEKRSRRSHIETIVSPLEEYRGPTEEESRSADIAQPHLQLQMQLQIPVDDVLQHDRANSEFDEDEDEDDQDDECYDSDAQDTPNLIEEQPNNTLTDGVNPYVFTSYQPVMDSTINIGLLPVNNPTHNLISVAAPHAITLTPSVETVSPASIPTSLSAPAVPVSPVMTAPFDTNPYTTTITVAEWQEFLSRPSTVQIWRRKAILRDPGGESNNISETLSEHTSTKRRKKYQWTQVYVCAHAGAKRDRRDPNKRRRKTNKRSIKCGCKARITAGKVIDTDSVVVRWSWEHYGHEYAYPVAQTLKDVATGDATEPRNMQEIGKEVQSLVKNIGNLSNMEAMAYGIDGRKLLLWRDILASTLSKGAEIFGS</sequence>
<evidence type="ECO:0000313" key="3">
    <source>
        <dbReference type="Proteomes" id="UP000094385"/>
    </source>
</evidence>
<evidence type="ECO:0008006" key="4">
    <source>
        <dbReference type="Google" id="ProtNLM"/>
    </source>
</evidence>
<name>A0A1E3Q988_LIPST</name>
<dbReference type="EMBL" id="KV454292">
    <property type="protein sequence ID" value="ODQ74265.1"/>
    <property type="molecule type" value="Genomic_DNA"/>
</dbReference>